<reference evidence="2" key="1">
    <citation type="journal article" date="2013" name="Genetics">
        <title>The draft genome and transcriptome of Panagrellus redivivus are shaped by the harsh demands of a free-living lifestyle.</title>
        <authorList>
            <person name="Srinivasan J."/>
            <person name="Dillman A.R."/>
            <person name="Macchietto M.G."/>
            <person name="Heikkinen L."/>
            <person name="Lakso M."/>
            <person name="Fracchia K.M."/>
            <person name="Antoshechkin I."/>
            <person name="Mortazavi A."/>
            <person name="Wong G."/>
            <person name="Sternberg P.W."/>
        </authorList>
    </citation>
    <scope>NUCLEOTIDE SEQUENCE [LARGE SCALE GENOMIC DNA]</scope>
    <source>
        <strain evidence="2">MT8872</strain>
    </source>
</reference>
<keyword evidence="1" id="KW-0732">Signal</keyword>
<sequence>MKVVHLIFIAGLMALVVEGSSRRHRSRLAHRREYEADDDEALDRPAHYRRRVSKYYGDDDDVESDYRYNVKRSKRRLNKYEKRSFFPFSMGFTG</sequence>
<dbReference type="AlphaFoldDB" id="A0A7E4VVP1"/>
<evidence type="ECO:0000256" key="1">
    <source>
        <dbReference type="SAM" id="SignalP"/>
    </source>
</evidence>
<dbReference type="Proteomes" id="UP000492821">
    <property type="component" value="Unassembled WGS sequence"/>
</dbReference>
<evidence type="ECO:0000313" key="2">
    <source>
        <dbReference type="Proteomes" id="UP000492821"/>
    </source>
</evidence>
<feature type="chain" id="PRO_5028861448" evidence="1">
    <location>
        <begin position="20"/>
        <end position="94"/>
    </location>
</feature>
<evidence type="ECO:0000313" key="3">
    <source>
        <dbReference type="WBParaSite" id="Pan_g4046.t1"/>
    </source>
</evidence>
<name>A0A7E4VVP1_PANRE</name>
<proteinExistence type="predicted"/>
<accession>A0A7E4VVP1</accession>
<reference evidence="3" key="2">
    <citation type="submission" date="2020-10" db="UniProtKB">
        <authorList>
            <consortium name="WormBaseParasite"/>
        </authorList>
    </citation>
    <scope>IDENTIFICATION</scope>
</reference>
<keyword evidence="2" id="KW-1185">Reference proteome</keyword>
<organism evidence="2 3">
    <name type="scientific">Panagrellus redivivus</name>
    <name type="common">Microworm</name>
    <dbReference type="NCBI Taxonomy" id="6233"/>
    <lineage>
        <taxon>Eukaryota</taxon>
        <taxon>Metazoa</taxon>
        <taxon>Ecdysozoa</taxon>
        <taxon>Nematoda</taxon>
        <taxon>Chromadorea</taxon>
        <taxon>Rhabditida</taxon>
        <taxon>Tylenchina</taxon>
        <taxon>Panagrolaimomorpha</taxon>
        <taxon>Panagrolaimoidea</taxon>
        <taxon>Panagrolaimidae</taxon>
        <taxon>Panagrellus</taxon>
    </lineage>
</organism>
<dbReference type="WBParaSite" id="Pan_g4046.t1">
    <property type="protein sequence ID" value="Pan_g4046.t1"/>
    <property type="gene ID" value="Pan_g4046"/>
</dbReference>
<feature type="signal peptide" evidence="1">
    <location>
        <begin position="1"/>
        <end position="19"/>
    </location>
</feature>
<protein>
    <submittedName>
        <fullName evidence="3">Secreted protein</fullName>
    </submittedName>
</protein>